<dbReference type="VEuPathDB" id="FungiDB:HpaG801215"/>
<sequence>MLLFHDVSGRDRTLKRAKVILRVVTSRTTTTDRLSTNDPLYRQAAKLRQFLSGQPYVKIVLPAANLLKRIKHEFHLLQQFLGFRMLKKLERLGKRATHALYCSEAGISFVHRVANRAIIKLVISQGRNSRRRRRRDFHVCPAASLSAHLLSSGGSKALARSELRDLLFSLRLVAPKPNACSYQLRAEIMCTPARARTLVRQIKRRGHLYRDELGGSHDKHGTVGYRLLQEPSDMLSNETQHVTRGWIHRDLMAEGWL</sequence>
<organism evidence="1 2">
    <name type="scientific">Hyaloperonospora arabidopsidis (strain Emoy2)</name>
    <name type="common">Downy mildew agent</name>
    <name type="synonym">Peronospora arabidopsidis</name>
    <dbReference type="NCBI Taxonomy" id="559515"/>
    <lineage>
        <taxon>Eukaryota</taxon>
        <taxon>Sar</taxon>
        <taxon>Stramenopiles</taxon>
        <taxon>Oomycota</taxon>
        <taxon>Peronosporomycetes</taxon>
        <taxon>Peronosporales</taxon>
        <taxon>Peronosporaceae</taxon>
        <taxon>Hyaloperonospora</taxon>
    </lineage>
</organism>
<dbReference type="EnsemblProtists" id="HpaT801215">
    <property type="protein sequence ID" value="HpaP801215"/>
    <property type="gene ID" value="HpaG801215"/>
</dbReference>
<dbReference type="AlphaFoldDB" id="M4B4L6"/>
<keyword evidence="2" id="KW-1185">Reference proteome</keyword>
<evidence type="ECO:0000313" key="2">
    <source>
        <dbReference type="Proteomes" id="UP000011713"/>
    </source>
</evidence>
<reference evidence="2" key="1">
    <citation type="journal article" date="2010" name="Science">
        <title>Signatures of adaptation to obligate biotrophy in the Hyaloperonospora arabidopsidis genome.</title>
        <authorList>
            <person name="Baxter L."/>
            <person name="Tripathy S."/>
            <person name="Ishaque N."/>
            <person name="Boot N."/>
            <person name="Cabral A."/>
            <person name="Kemen E."/>
            <person name="Thines M."/>
            <person name="Ah-Fong A."/>
            <person name="Anderson R."/>
            <person name="Badejoko W."/>
            <person name="Bittner-Eddy P."/>
            <person name="Boore J.L."/>
            <person name="Chibucos M.C."/>
            <person name="Coates M."/>
            <person name="Dehal P."/>
            <person name="Delehaunty K."/>
            <person name="Dong S."/>
            <person name="Downton P."/>
            <person name="Dumas B."/>
            <person name="Fabro G."/>
            <person name="Fronick C."/>
            <person name="Fuerstenberg S.I."/>
            <person name="Fulton L."/>
            <person name="Gaulin E."/>
            <person name="Govers F."/>
            <person name="Hughes L."/>
            <person name="Humphray S."/>
            <person name="Jiang R.H."/>
            <person name="Judelson H."/>
            <person name="Kamoun S."/>
            <person name="Kyung K."/>
            <person name="Meijer H."/>
            <person name="Minx P."/>
            <person name="Morris P."/>
            <person name="Nelson J."/>
            <person name="Phuntumart V."/>
            <person name="Qutob D."/>
            <person name="Rehmany A."/>
            <person name="Rougon-Cardoso A."/>
            <person name="Ryden P."/>
            <person name="Torto-Alalibo T."/>
            <person name="Studholme D."/>
            <person name="Wang Y."/>
            <person name="Win J."/>
            <person name="Wood J."/>
            <person name="Clifton S.W."/>
            <person name="Rogers J."/>
            <person name="Van den Ackerveken G."/>
            <person name="Jones J.D."/>
            <person name="McDowell J.M."/>
            <person name="Beynon J."/>
            <person name="Tyler B.M."/>
        </authorList>
    </citation>
    <scope>NUCLEOTIDE SEQUENCE [LARGE SCALE GENOMIC DNA]</scope>
    <source>
        <strain evidence="2">Emoy2</strain>
    </source>
</reference>
<accession>M4B4L6</accession>
<protein>
    <submittedName>
        <fullName evidence="1">Uncharacterized protein</fullName>
    </submittedName>
</protein>
<name>M4B4L6_HYAAE</name>
<dbReference type="EMBL" id="JH598325">
    <property type="status" value="NOT_ANNOTATED_CDS"/>
    <property type="molecule type" value="Genomic_DNA"/>
</dbReference>
<dbReference type="HOGENOM" id="CLU_1083592_0_0_1"/>
<dbReference type="Proteomes" id="UP000011713">
    <property type="component" value="Unassembled WGS sequence"/>
</dbReference>
<proteinExistence type="predicted"/>
<dbReference type="InParanoid" id="M4B4L6"/>
<reference evidence="1" key="2">
    <citation type="submission" date="2015-06" db="UniProtKB">
        <authorList>
            <consortium name="EnsemblProtists"/>
        </authorList>
    </citation>
    <scope>IDENTIFICATION</scope>
    <source>
        <strain evidence="1">Emoy2</strain>
    </source>
</reference>
<evidence type="ECO:0000313" key="1">
    <source>
        <dbReference type="EnsemblProtists" id="HpaP801215"/>
    </source>
</evidence>